<sequence>MARLFVDQLTVIDCSYLDARRGIVGESWIVDLELGGELDEQGMVFDFGLVKKQVKAAIDGLVDHTLLVPMHAPGLQLSVSGDRVALTFAFADGDLCEFNAPSCAACLLETVEIDTHCVERYLESTLLEELPRNVTSIRIRLRTEAIDGAYYHYSHGLKKHQGQCQRIAHGHRSRLLIERDGVRAPELEQEWAERWRDIYIGSREDVVADELHGGQRYLRFRYQAAEGEFELLLARKRCYLIDTDSTVEHIAAHLASELGRAQPQARFLVRAFEGVGKGALAHNVAL</sequence>
<evidence type="ECO:0000256" key="1">
    <source>
        <dbReference type="ARBA" id="ARBA00005061"/>
    </source>
</evidence>
<evidence type="ECO:0000256" key="6">
    <source>
        <dbReference type="ARBA" id="ARBA00048807"/>
    </source>
</evidence>
<keyword evidence="8" id="KW-1185">Reference proteome</keyword>
<evidence type="ECO:0000313" key="7">
    <source>
        <dbReference type="EMBL" id="RFA38995.1"/>
    </source>
</evidence>
<dbReference type="RefSeq" id="WP_116347457.1">
    <property type="nucleotide sequence ID" value="NZ_NFZW01000002.1"/>
</dbReference>
<dbReference type="Proteomes" id="UP000256763">
    <property type="component" value="Unassembled WGS sequence"/>
</dbReference>
<evidence type="ECO:0000256" key="2">
    <source>
        <dbReference type="ARBA" id="ARBA00008900"/>
    </source>
</evidence>
<protein>
    <recommendedName>
        <fullName evidence="4">6-carboxy-5,6,7,8-tetrahydropterin synthase</fullName>
        <ecNumber evidence="3">4.1.2.50</ecNumber>
    </recommendedName>
    <alternativeName>
        <fullName evidence="5">Queuosine biosynthesis protein QueD</fullName>
    </alternativeName>
</protein>
<evidence type="ECO:0000256" key="5">
    <source>
        <dbReference type="ARBA" id="ARBA00031449"/>
    </source>
</evidence>
<proteinExistence type="inferred from homology"/>
<evidence type="ECO:0000256" key="3">
    <source>
        <dbReference type="ARBA" id="ARBA00012982"/>
    </source>
</evidence>
<comment type="catalytic activity">
    <reaction evidence="6">
        <text>7,8-dihydroneopterin 3'-triphosphate + H2O = 6-carboxy-5,6,7,8-tetrahydropterin + triphosphate + acetaldehyde + 2 H(+)</text>
        <dbReference type="Rhea" id="RHEA:27966"/>
        <dbReference type="ChEBI" id="CHEBI:15343"/>
        <dbReference type="ChEBI" id="CHEBI:15377"/>
        <dbReference type="ChEBI" id="CHEBI:15378"/>
        <dbReference type="ChEBI" id="CHEBI:18036"/>
        <dbReference type="ChEBI" id="CHEBI:58462"/>
        <dbReference type="ChEBI" id="CHEBI:61032"/>
        <dbReference type="EC" id="4.1.2.50"/>
    </reaction>
</comment>
<dbReference type="InterPro" id="IPR038418">
    <property type="entry name" value="6-PTP_synth/QueD_sf"/>
</dbReference>
<organism evidence="7 8">
    <name type="scientific">Alkalilimnicola ehrlichii</name>
    <dbReference type="NCBI Taxonomy" id="351052"/>
    <lineage>
        <taxon>Bacteria</taxon>
        <taxon>Pseudomonadati</taxon>
        <taxon>Pseudomonadota</taxon>
        <taxon>Gammaproteobacteria</taxon>
        <taxon>Chromatiales</taxon>
        <taxon>Ectothiorhodospiraceae</taxon>
        <taxon>Alkalilimnicola</taxon>
    </lineage>
</organism>
<dbReference type="GO" id="GO:0070497">
    <property type="term" value="F:6-carboxytetrahydropterin synthase activity"/>
    <property type="evidence" value="ECO:0007669"/>
    <property type="project" value="UniProtKB-EC"/>
</dbReference>
<name>A0A3E0X3B9_9GAMM</name>
<dbReference type="EMBL" id="NFZW01000002">
    <property type="protein sequence ID" value="RFA38995.1"/>
    <property type="molecule type" value="Genomic_DNA"/>
</dbReference>
<comment type="similarity">
    <text evidence="2">Belongs to the PTPS family. QueD subfamily.</text>
</comment>
<dbReference type="EC" id="4.1.2.50" evidence="3"/>
<dbReference type="Pfam" id="PF01242">
    <property type="entry name" value="PTPS"/>
    <property type="match status" value="1"/>
</dbReference>
<evidence type="ECO:0000313" key="8">
    <source>
        <dbReference type="Proteomes" id="UP000256763"/>
    </source>
</evidence>
<dbReference type="UniPathway" id="UPA00391"/>
<reference evidence="8" key="1">
    <citation type="submission" date="2017-05" db="EMBL/GenBank/DDBJ databases">
        <authorList>
            <person name="Sharma S."/>
            <person name="Sidhu C."/>
            <person name="Pinnaka A.K."/>
        </authorList>
    </citation>
    <scope>NUCLEOTIDE SEQUENCE [LARGE SCALE GENOMIC DNA]</scope>
    <source>
        <strain evidence="8">AK93</strain>
    </source>
</reference>
<accession>A0A3E0X3B9</accession>
<dbReference type="InterPro" id="IPR007115">
    <property type="entry name" value="6-PTP_synth/QueD"/>
</dbReference>
<gene>
    <name evidence="7" type="ORF">CAL65_03620</name>
</gene>
<comment type="caution">
    <text evidence="7">The sequence shown here is derived from an EMBL/GenBank/DDBJ whole genome shotgun (WGS) entry which is preliminary data.</text>
</comment>
<dbReference type="Gene3D" id="3.30.479.10">
    <property type="entry name" value="6-pyruvoyl tetrahydropterin synthase/QueD"/>
    <property type="match status" value="2"/>
</dbReference>
<dbReference type="AlphaFoldDB" id="A0A3E0X3B9"/>
<dbReference type="SUPFAM" id="SSF55620">
    <property type="entry name" value="Tetrahydrobiopterin biosynthesis enzymes-like"/>
    <property type="match status" value="2"/>
</dbReference>
<evidence type="ECO:0000256" key="4">
    <source>
        <dbReference type="ARBA" id="ARBA00018141"/>
    </source>
</evidence>
<comment type="pathway">
    <text evidence="1">Purine metabolism; 7-cyano-7-deazaguanine biosynthesis.</text>
</comment>